<dbReference type="GO" id="GO:0050308">
    <property type="term" value="F:sugar-phosphatase activity"/>
    <property type="evidence" value="ECO:0007669"/>
    <property type="project" value="TreeGrafter"/>
</dbReference>
<organism evidence="1 2">
    <name type="scientific">Nocardia huaxiensis</name>
    <dbReference type="NCBI Taxonomy" id="2755382"/>
    <lineage>
        <taxon>Bacteria</taxon>
        <taxon>Bacillati</taxon>
        <taxon>Actinomycetota</taxon>
        <taxon>Actinomycetes</taxon>
        <taxon>Mycobacteriales</taxon>
        <taxon>Nocardiaceae</taxon>
        <taxon>Nocardia</taxon>
    </lineage>
</organism>
<dbReference type="EMBL" id="CP059399">
    <property type="protein sequence ID" value="QLY28629.1"/>
    <property type="molecule type" value="Genomic_DNA"/>
</dbReference>
<sequence length="224" mass="23840">MTEPIAAVLFDLDGTLAATMEPWDRCWADYAAQHGHTWSDDDRARTHGHGDWAHHLARVCGIASPEQVVAACVELMVAQVEAGAITMLPGVRTLLDTASGRVPTGVVSASPRRFVHATLDHFGLRDSLRIVVTREDQARTKPHPAPWLHAAALLGVGPGSCVAVEDSAAGIRSAHAAGMRVLAIPSWPPSRHPAEAGLAAHIATDAILAEQWLRDTLTELAPAH</sequence>
<evidence type="ECO:0000313" key="2">
    <source>
        <dbReference type="Proteomes" id="UP000515512"/>
    </source>
</evidence>
<dbReference type="InterPro" id="IPR051806">
    <property type="entry name" value="HAD-like_SPP"/>
</dbReference>
<dbReference type="CDD" id="cd07505">
    <property type="entry name" value="HAD_BPGM-like"/>
    <property type="match status" value="1"/>
</dbReference>
<dbReference type="InterPro" id="IPR023214">
    <property type="entry name" value="HAD_sf"/>
</dbReference>
<accession>A0A7D6ZTZ6</accession>
<dbReference type="RefSeq" id="WP_181579835.1">
    <property type="nucleotide sequence ID" value="NZ_CP059399.1"/>
</dbReference>
<reference evidence="1 2" key="1">
    <citation type="submission" date="2020-07" db="EMBL/GenBank/DDBJ databases">
        <authorList>
            <person name="Zhuang K."/>
            <person name="Ran Y."/>
        </authorList>
    </citation>
    <scope>NUCLEOTIDE SEQUENCE [LARGE SCALE GENOMIC DNA]</scope>
    <source>
        <strain evidence="1 2">WCH-YHL-001</strain>
    </source>
</reference>
<dbReference type="InterPro" id="IPR006439">
    <property type="entry name" value="HAD-SF_hydro_IA"/>
</dbReference>
<keyword evidence="2" id="KW-1185">Reference proteome</keyword>
<gene>
    <name evidence="1" type="ORF">H0264_25230</name>
</gene>
<dbReference type="NCBIfam" id="TIGR01509">
    <property type="entry name" value="HAD-SF-IA-v3"/>
    <property type="match status" value="1"/>
</dbReference>
<name>A0A7D6ZTZ6_9NOCA</name>
<protein>
    <submittedName>
        <fullName evidence="1">HAD family phosphatase</fullName>
    </submittedName>
</protein>
<dbReference type="PANTHER" id="PTHR43481:SF4">
    <property type="entry name" value="GLYCEROL-1-PHOSPHATE PHOSPHOHYDROLASE 1-RELATED"/>
    <property type="match status" value="1"/>
</dbReference>
<dbReference type="PANTHER" id="PTHR43481">
    <property type="entry name" value="FRUCTOSE-1-PHOSPHATE PHOSPHATASE"/>
    <property type="match status" value="1"/>
</dbReference>
<dbReference type="KEGG" id="nhu:H0264_25230"/>
<dbReference type="SFLD" id="SFLDG01129">
    <property type="entry name" value="C1.5:_HAD__Beta-PGM__Phosphata"/>
    <property type="match status" value="1"/>
</dbReference>
<evidence type="ECO:0000313" key="1">
    <source>
        <dbReference type="EMBL" id="QLY28629.1"/>
    </source>
</evidence>
<dbReference type="Gene3D" id="1.10.150.240">
    <property type="entry name" value="Putative phosphatase, domain 2"/>
    <property type="match status" value="1"/>
</dbReference>
<dbReference type="Proteomes" id="UP000515512">
    <property type="component" value="Chromosome"/>
</dbReference>
<dbReference type="InterPro" id="IPR023198">
    <property type="entry name" value="PGP-like_dom2"/>
</dbReference>
<dbReference type="SFLD" id="SFLDS00003">
    <property type="entry name" value="Haloacid_Dehalogenase"/>
    <property type="match status" value="1"/>
</dbReference>
<dbReference type="AlphaFoldDB" id="A0A7D6ZTZ6"/>
<dbReference type="Gene3D" id="3.40.50.1000">
    <property type="entry name" value="HAD superfamily/HAD-like"/>
    <property type="match status" value="1"/>
</dbReference>
<dbReference type="InterPro" id="IPR036412">
    <property type="entry name" value="HAD-like_sf"/>
</dbReference>
<dbReference type="SUPFAM" id="SSF56784">
    <property type="entry name" value="HAD-like"/>
    <property type="match status" value="1"/>
</dbReference>
<proteinExistence type="predicted"/>
<dbReference type="Pfam" id="PF00702">
    <property type="entry name" value="Hydrolase"/>
    <property type="match status" value="1"/>
</dbReference>